<dbReference type="SUPFAM" id="SSF52540">
    <property type="entry name" value="P-loop containing nucleoside triphosphate hydrolases"/>
    <property type="match status" value="1"/>
</dbReference>
<dbReference type="GO" id="GO:0003677">
    <property type="term" value="F:DNA binding"/>
    <property type="evidence" value="ECO:0007669"/>
    <property type="project" value="InterPro"/>
</dbReference>
<reference evidence="2" key="1">
    <citation type="submission" date="2019-11" db="EMBL/GenBank/DDBJ databases">
        <title>Epiphytic Pseudomonas syringae from cherry orchards.</title>
        <authorList>
            <person name="Hulin M.T."/>
        </authorList>
    </citation>
    <scope>NUCLEOTIDE SEQUENCE</scope>
    <source>
        <strain evidence="2">PA-6-9A</strain>
    </source>
</reference>
<dbReference type="Pfam" id="PF00196">
    <property type="entry name" value="GerE"/>
    <property type="match status" value="1"/>
</dbReference>
<dbReference type="Proteomes" id="UP000814207">
    <property type="component" value="Unassembled WGS sequence"/>
</dbReference>
<evidence type="ECO:0000313" key="3">
    <source>
        <dbReference type="Proteomes" id="UP000814207"/>
    </source>
</evidence>
<dbReference type="AlphaFoldDB" id="A0A9Q3ZZU3"/>
<proteinExistence type="predicted"/>
<dbReference type="InterPro" id="IPR000792">
    <property type="entry name" value="Tscrpt_reg_LuxR_C"/>
</dbReference>
<dbReference type="InterPro" id="IPR016032">
    <property type="entry name" value="Sig_transdc_resp-reg_C-effctor"/>
</dbReference>
<dbReference type="Pfam" id="PF25873">
    <property type="entry name" value="WHD_MalT"/>
    <property type="match status" value="1"/>
</dbReference>
<name>A0A9Q3ZZU3_PSESX</name>
<sequence>MMSLPRQHLLASLNTRIQGPLVLVVAPPGYGKTTLLMQWRHELLQASPAATVAWLSLDKADEEPNRFLAYLILALDHAGLDLGPLRQLAESQSLDPQPQRTLTALLHALARENRPVTLLLDDYSSTPNEPVDQLVQALLEQAAPWLQWVVASRARPRWPLARWKTLGWVHEVSAQDLTLCVHETRGILGPELSDEDLQHLHDTTEGWVVAVQLARLWRSSGSGSLHDLKEFSGRVTDMAAYLTEQVVERLPPDCQAFLLDTALLERFDARFADAVRGCGDTAQLLAQLRHLDALLVPLDSGRKWFRHHRLLRDFLMTRIDTSNARRIHRAAAQWLAQEKDWAQAVSHALRAGDTRLATDLVVRAGGWETVLHHGIRYTQSLLRQFDEPTRRREPDLLLLQAYLHAKLGDHAMADHLLQLAQGLIHGDRRLTRDFHVIQTLANAYVDRFEACDAPAFDPQQLQGDEVMALATLACVQALNAIARGDLALALNKVRGAHIKMRSIDSPRGENYCRVHEAQALALSGHIDHASRMVDETLAITLARFGCESSMKALVGCLKAQHLYWQGAWTDTTPWVRDGWASIEHTDGWLDIAAVTAEVAWRTALRNQGLHAALRELEQVDELATARQWQRLNQLVKAWRVDLLLQCGSSAQARQAADVAGLERVAANLDDWRNHEAATLALARLELTTGHSAAALNRLQQAGTRLRDRGLMLPSWRLQLLGLAAYSKGQLRVEPAVLAATLTQVSPQALPGLLLEVGPCLLPALEACPETFPGQAALLTRLRGWRAHPVRARLPFSAKETQILALLANGQPNKTIAQALDISENTVK</sequence>
<evidence type="ECO:0000259" key="1">
    <source>
        <dbReference type="PROSITE" id="PS50043"/>
    </source>
</evidence>
<dbReference type="Gene3D" id="1.10.10.10">
    <property type="entry name" value="Winged helix-like DNA-binding domain superfamily/Winged helix DNA-binding domain"/>
    <property type="match status" value="1"/>
</dbReference>
<dbReference type="EMBL" id="WKEU01000177">
    <property type="protein sequence ID" value="MCF5066147.1"/>
    <property type="molecule type" value="Genomic_DNA"/>
</dbReference>
<dbReference type="Gene3D" id="3.40.50.300">
    <property type="entry name" value="P-loop containing nucleotide triphosphate hydrolases"/>
    <property type="match status" value="1"/>
</dbReference>
<evidence type="ECO:0000313" key="2">
    <source>
        <dbReference type="EMBL" id="MCF5066147.1"/>
    </source>
</evidence>
<feature type="domain" description="HTH luxR-type" evidence="1">
    <location>
        <begin position="788"/>
        <end position="827"/>
    </location>
</feature>
<protein>
    <submittedName>
        <fullName evidence="2">LuxR family transcriptional regulator</fullName>
    </submittedName>
</protein>
<gene>
    <name evidence="2" type="ORF">GIW73_24725</name>
</gene>
<dbReference type="InterPro" id="IPR027417">
    <property type="entry name" value="P-loop_NTPase"/>
</dbReference>
<comment type="caution">
    <text evidence="2">The sequence shown here is derived from an EMBL/GenBank/DDBJ whole genome shotgun (WGS) entry which is preliminary data.</text>
</comment>
<dbReference type="PRINTS" id="PR00038">
    <property type="entry name" value="HTHLUXR"/>
</dbReference>
<dbReference type="PROSITE" id="PS50043">
    <property type="entry name" value="HTH_LUXR_2"/>
    <property type="match status" value="1"/>
</dbReference>
<dbReference type="InterPro" id="IPR036388">
    <property type="entry name" value="WH-like_DNA-bd_sf"/>
</dbReference>
<accession>A0A9Q3ZZU3</accession>
<dbReference type="InterPro" id="IPR059106">
    <property type="entry name" value="WHD_MalT"/>
</dbReference>
<organism evidence="2 3">
    <name type="scientific">Pseudomonas syringae</name>
    <dbReference type="NCBI Taxonomy" id="317"/>
    <lineage>
        <taxon>Bacteria</taxon>
        <taxon>Pseudomonadati</taxon>
        <taxon>Pseudomonadota</taxon>
        <taxon>Gammaproteobacteria</taxon>
        <taxon>Pseudomonadales</taxon>
        <taxon>Pseudomonadaceae</taxon>
        <taxon>Pseudomonas</taxon>
    </lineage>
</organism>
<feature type="non-terminal residue" evidence="2">
    <location>
        <position position="827"/>
    </location>
</feature>
<dbReference type="GO" id="GO:0006355">
    <property type="term" value="P:regulation of DNA-templated transcription"/>
    <property type="evidence" value="ECO:0007669"/>
    <property type="project" value="InterPro"/>
</dbReference>
<dbReference type="SUPFAM" id="SSF46894">
    <property type="entry name" value="C-terminal effector domain of the bipartite response regulators"/>
    <property type="match status" value="1"/>
</dbReference>